<evidence type="ECO:0000256" key="1">
    <source>
        <dbReference type="ARBA" id="ARBA00004123"/>
    </source>
</evidence>
<dbReference type="SMART" id="SM00380">
    <property type="entry name" value="AP2"/>
    <property type="match status" value="1"/>
</dbReference>
<dbReference type="ExpressionAtlas" id="A0A1D6HFV8">
    <property type="expression patterns" value="baseline and differential"/>
</dbReference>
<keyword evidence="3" id="KW-0346">Stress response</keyword>
<reference evidence="11" key="2">
    <citation type="submission" date="2015-12" db="EMBL/GenBank/DDBJ databases">
        <title>Update maize B73 reference genome by single molecule sequencing technologies.</title>
        <authorList>
            <consortium name="Maize Genome Sequencing Project"/>
            <person name="Ware D."/>
        </authorList>
    </citation>
    <scope>NUCLEOTIDE SEQUENCE</scope>
    <source>
        <tissue evidence="11">Seedling</tissue>
    </source>
</reference>
<evidence type="ECO:0000256" key="2">
    <source>
        <dbReference type="ARBA" id="ARBA00023015"/>
    </source>
</evidence>
<keyword evidence="7" id="KW-0539">Nucleus</keyword>
<dbReference type="OMA" id="LEYSHQG"/>
<dbReference type="eggNOG" id="ENOG502RZJ7">
    <property type="taxonomic scope" value="Eukaryota"/>
</dbReference>
<reference evidence="12" key="3">
    <citation type="submission" date="2019-07" db="EMBL/GenBank/DDBJ databases">
        <authorList>
            <person name="Seetharam A."/>
            <person name="Woodhouse M."/>
            <person name="Cannon E."/>
        </authorList>
    </citation>
    <scope>NUCLEOTIDE SEQUENCE [LARGE SCALE GENOMIC DNA]</scope>
    <source>
        <strain evidence="12">cv. B73</strain>
    </source>
</reference>
<dbReference type="PRINTS" id="PR00367">
    <property type="entry name" value="ETHRSPELEMNT"/>
</dbReference>
<dbReference type="PROSITE" id="PS51032">
    <property type="entry name" value="AP2_ERF"/>
    <property type="match status" value="1"/>
</dbReference>
<dbReference type="AlphaFoldDB" id="A0A1D6HFV8"/>
<dbReference type="Pfam" id="PF00847">
    <property type="entry name" value="AP2"/>
    <property type="match status" value="1"/>
</dbReference>
<dbReference type="Gramene" id="Zm00001eb250540_T001">
    <property type="protein sequence ID" value="Zm00001eb250540_P001"/>
    <property type="gene ID" value="Zm00001eb250540"/>
</dbReference>
<evidence type="ECO:0000256" key="6">
    <source>
        <dbReference type="ARBA" id="ARBA00023163"/>
    </source>
</evidence>
<protein>
    <submittedName>
        <fullName evidence="11">Ethylene-responsive transcription factor ERF025</fullName>
    </submittedName>
</protein>
<evidence type="ECO:0000259" key="10">
    <source>
        <dbReference type="PROSITE" id="PS51032"/>
    </source>
</evidence>
<proteinExistence type="inferred from homology"/>
<comment type="similarity">
    <text evidence="8">Belongs to the AP2/ERF transcription factor family. ERF subfamily.</text>
</comment>
<keyword evidence="4" id="KW-0238">DNA-binding</keyword>
<feature type="compositionally biased region" description="Low complexity" evidence="9">
    <location>
        <begin position="14"/>
        <end position="49"/>
    </location>
</feature>
<feature type="compositionally biased region" description="Low complexity" evidence="9">
    <location>
        <begin position="57"/>
        <end position="78"/>
    </location>
</feature>
<organism evidence="12 13">
    <name type="scientific">Zea mays</name>
    <name type="common">Maize</name>
    <dbReference type="NCBI Taxonomy" id="4577"/>
    <lineage>
        <taxon>Eukaryota</taxon>
        <taxon>Viridiplantae</taxon>
        <taxon>Streptophyta</taxon>
        <taxon>Embryophyta</taxon>
        <taxon>Tracheophyta</taxon>
        <taxon>Spermatophyta</taxon>
        <taxon>Magnoliopsida</taxon>
        <taxon>Liliopsida</taxon>
        <taxon>Poales</taxon>
        <taxon>Poaceae</taxon>
        <taxon>PACMAD clade</taxon>
        <taxon>Panicoideae</taxon>
        <taxon>Andropogonodae</taxon>
        <taxon>Andropogoneae</taxon>
        <taxon>Tripsacinae</taxon>
        <taxon>Zea</taxon>
    </lineage>
</organism>
<dbReference type="GeneID" id="103627544"/>
<dbReference type="CDD" id="cd00018">
    <property type="entry name" value="AP2"/>
    <property type="match status" value="1"/>
</dbReference>
<feature type="region of interest" description="Disordered" evidence="9">
    <location>
        <begin position="1"/>
        <end position="91"/>
    </location>
</feature>
<keyword evidence="2" id="KW-0805">Transcription regulation</keyword>
<accession>A0A1D6HFV8</accession>
<evidence type="ECO:0000256" key="7">
    <source>
        <dbReference type="ARBA" id="ARBA00023242"/>
    </source>
</evidence>
<sequence>MAEKQPPAPHSPSPAVQVQPAGPAAGGHSHHQAASASASGPASPHSPSPVVQQGDGTSSARAAAITAPPMATTTATSSGEPSPRSSGKHAFYRGIRCRSGKWVSEIREPRKARRIWLGTYPMAEMAAAAYDVAARALRGADAVLNFPGAIASRAAPASASPEDIRAAAAAAAAAAQLEYSHQGRTANPPPPPASPPSPAAAAAQDWHQQHDAAASYTPQQEAGTDEFMDEEAIFEMPQLLRNMAAGMMMSPPRLSPDTSDESPDPSEAGESLWSYRDP</sequence>
<dbReference type="InterPro" id="IPR001471">
    <property type="entry name" value="AP2/ERF_dom"/>
</dbReference>
<keyword evidence="5" id="KW-0010">Activator</keyword>
<dbReference type="RefSeq" id="XP_008646052.1">
    <property type="nucleotide sequence ID" value="XM_008647830.2"/>
</dbReference>
<dbReference type="Gene3D" id="3.30.730.10">
    <property type="entry name" value="AP2/ERF domain"/>
    <property type="match status" value="1"/>
</dbReference>
<dbReference type="PANTHER" id="PTHR31839:SF85">
    <property type="entry name" value="AP2_ERF DOMAIN-CONTAINING PROTEIN"/>
    <property type="match status" value="1"/>
</dbReference>
<keyword evidence="13" id="KW-1185">Reference proteome</keyword>
<dbReference type="EnsemblPlants" id="Zm00001eb250540_T001">
    <property type="protein sequence ID" value="Zm00001eb250540_P001"/>
    <property type="gene ID" value="Zm00001eb250540"/>
</dbReference>
<reference evidence="12" key="4">
    <citation type="submission" date="2021-05" db="UniProtKB">
        <authorList>
            <consortium name="EnsemblPlants"/>
        </authorList>
    </citation>
    <scope>IDENTIFICATION</scope>
    <source>
        <strain evidence="12">cv. B73</strain>
    </source>
</reference>
<evidence type="ECO:0000256" key="5">
    <source>
        <dbReference type="ARBA" id="ARBA00023159"/>
    </source>
</evidence>
<dbReference type="PaxDb" id="4577-GRMZM2G434203_P01"/>
<evidence type="ECO:0000256" key="3">
    <source>
        <dbReference type="ARBA" id="ARBA00023016"/>
    </source>
</evidence>
<evidence type="ECO:0000313" key="13">
    <source>
        <dbReference type="Proteomes" id="UP000007305"/>
    </source>
</evidence>
<dbReference type="PANTHER" id="PTHR31839">
    <property type="entry name" value="DEHYDRATION-RESPONSIVE ELEMENT-BINDING PROTEIN 1D"/>
    <property type="match status" value="1"/>
</dbReference>
<evidence type="ECO:0000256" key="4">
    <source>
        <dbReference type="ARBA" id="ARBA00023125"/>
    </source>
</evidence>
<evidence type="ECO:0000256" key="9">
    <source>
        <dbReference type="SAM" id="MobiDB-lite"/>
    </source>
</evidence>
<dbReference type="Proteomes" id="UP000007305">
    <property type="component" value="Chromosome 5"/>
</dbReference>
<dbReference type="GO" id="GO:0005634">
    <property type="term" value="C:nucleus"/>
    <property type="evidence" value="ECO:0007669"/>
    <property type="project" value="UniProtKB-SubCell"/>
</dbReference>
<name>A0A1D6HFV8_MAIZE</name>
<dbReference type="InterPro" id="IPR045277">
    <property type="entry name" value="DRE1A-I"/>
</dbReference>
<feature type="region of interest" description="Disordered" evidence="9">
    <location>
        <begin position="243"/>
        <end position="278"/>
    </location>
</feature>
<dbReference type="GO" id="GO:0003677">
    <property type="term" value="F:DNA binding"/>
    <property type="evidence" value="ECO:0007669"/>
    <property type="project" value="UniProtKB-KW"/>
</dbReference>
<gene>
    <name evidence="12" type="primary">LOC103627544</name>
    <name evidence="11" type="ORF">ZEAMMB73_Zm00001d017591</name>
</gene>
<comment type="subcellular location">
    <subcellularLocation>
        <location evidence="1">Nucleus</location>
    </subcellularLocation>
</comment>
<dbReference type="KEGG" id="zma:103627544"/>
<dbReference type="GO" id="GO:0003700">
    <property type="term" value="F:DNA-binding transcription factor activity"/>
    <property type="evidence" value="ECO:0007669"/>
    <property type="project" value="InterPro"/>
</dbReference>
<feature type="compositionally biased region" description="Pro residues" evidence="9">
    <location>
        <begin position="1"/>
        <end position="12"/>
    </location>
</feature>
<reference evidence="13" key="1">
    <citation type="journal article" date="2009" name="Science">
        <title>The B73 maize genome: complexity, diversity, and dynamics.</title>
        <authorList>
            <person name="Schnable P.S."/>
            <person name="Ware D."/>
            <person name="Fulton R.S."/>
            <person name="Stein J.C."/>
            <person name="Wei F."/>
            <person name="Pasternak S."/>
            <person name="Liang C."/>
            <person name="Zhang J."/>
            <person name="Fulton L."/>
            <person name="Graves T.A."/>
            <person name="Minx P."/>
            <person name="Reily A.D."/>
            <person name="Courtney L."/>
            <person name="Kruchowski S.S."/>
            <person name="Tomlinson C."/>
            <person name="Strong C."/>
            <person name="Delehaunty K."/>
            <person name="Fronick C."/>
            <person name="Courtney B."/>
            <person name="Rock S.M."/>
            <person name="Belter E."/>
            <person name="Du F."/>
            <person name="Kim K."/>
            <person name="Abbott R.M."/>
            <person name="Cotton M."/>
            <person name="Levy A."/>
            <person name="Marchetto P."/>
            <person name="Ochoa K."/>
            <person name="Jackson S.M."/>
            <person name="Gillam B."/>
            <person name="Chen W."/>
            <person name="Yan L."/>
            <person name="Higginbotham J."/>
            <person name="Cardenas M."/>
            <person name="Waligorski J."/>
            <person name="Applebaum E."/>
            <person name="Phelps L."/>
            <person name="Falcone J."/>
            <person name="Kanchi K."/>
            <person name="Thane T."/>
            <person name="Scimone A."/>
            <person name="Thane N."/>
            <person name="Henke J."/>
            <person name="Wang T."/>
            <person name="Ruppert J."/>
            <person name="Shah N."/>
            <person name="Rotter K."/>
            <person name="Hodges J."/>
            <person name="Ingenthron E."/>
            <person name="Cordes M."/>
            <person name="Kohlberg S."/>
            <person name="Sgro J."/>
            <person name="Delgado B."/>
            <person name="Mead K."/>
            <person name="Chinwalla A."/>
            <person name="Leonard S."/>
            <person name="Crouse K."/>
            <person name="Collura K."/>
            <person name="Kudrna D."/>
            <person name="Currie J."/>
            <person name="He R."/>
            <person name="Angelova A."/>
            <person name="Rajasekar S."/>
            <person name="Mueller T."/>
            <person name="Lomeli R."/>
            <person name="Scara G."/>
            <person name="Ko A."/>
            <person name="Delaney K."/>
            <person name="Wissotski M."/>
            <person name="Lopez G."/>
            <person name="Campos D."/>
            <person name="Braidotti M."/>
            <person name="Ashley E."/>
            <person name="Golser W."/>
            <person name="Kim H."/>
            <person name="Lee S."/>
            <person name="Lin J."/>
            <person name="Dujmic Z."/>
            <person name="Kim W."/>
            <person name="Talag J."/>
            <person name="Zuccolo A."/>
            <person name="Fan C."/>
            <person name="Sebastian A."/>
            <person name="Kramer M."/>
            <person name="Spiegel L."/>
            <person name="Nascimento L."/>
            <person name="Zutavern T."/>
            <person name="Miller B."/>
            <person name="Ambroise C."/>
            <person name="Muller S."/>
            <person name="Spooner W."/>
            <person name="Narechania A."/>
            <person name="Ren L."/>
            <person name="Wei S."/>
            <person name="Kumari S."/>
            <person name="Faga B."/>
            <person name="Levy M.J."/>
            <person name="McMahan L."/>
            <person name="Van Buren P."/>
            <person name="Vaughn M.W."/>
            <person name="Ying K."/>
            <person name="Yeh C.-T."/>
            <person name="Emrich S.J."/>
            <person name="Jia Y."/>
            <person name="Kalyanaraman A."/>
            <person name="Hsia A.-P."/>
            <person name="Barbazuk W.B."/>
            <person name="Baucom R.S."/>
            <person name="Brutnell T.P."/>
            <person name="Carpita N.C."/>
            <person name="Chaparro C."/>
            <person name="Chia J.-M."/>
            <person name="Deragon J.-M."/>
            <person name="Estill J.C."/>
            <person name="Fu Y."/>
            <person name="Jeddeloh J.A."/>
            <person name="Han Y."/>
            <person name="Lee H."/>
            <person name="Li P."/>
            <person name="Lisch D.R."/>
            <person name="Liu S."/>
            <person name="Liu Z."/>
            <person name="Nagel D.H."/>
            <person name="McCann M.C."/>
            <person name="SanMiguel P."/>
            <person name="Myers A.M."/>
            <person name="Nettleton D."/>
            <person name="Nguyen J."/>
            <person name="Penning B.W."/>
            <person name="Ponnala L."/>
            <person name="Schneider K.L."/>
            <person name="Schwartz D.C."/>
            <person name="Sharma A."/>
            <person name="Soderlund C."/>
            <person name="Springer N.M."/>
            <person name="Sun Q."/>
            <person name="Wang H."/>
            <person name="Waterman M."/>
            <person name="Westerman R."/>
            <person name="Wolfgruber T.K."/>
            <person name="Yang L."/>
            <person name="Yu Y."/>
            <person name="Zhang L."/>
            <person name="Zhou S."/>
            <person name="Zhu Q."/>
            <person name="Bennetzen J.L."/>
            <person name="Dawe R.K."/>
            <person name="Jiang J."/>
            <person name="Jiang N."/>
            <person name="Presting G.G."/>
            <person name="Wessler S.R."/>
            <person name="Aluru S."/>
            <person name="Martienssen R.A."/>
            <person name="Clifton S.W."/>
            <person name="McCombie W.R."/>
            <person name="Wing R.A."/>
            <person name="Wilson R.K."/>
        </authorList>
    </citation>
    <scope>NUCLEOTIDE SEQUENCE [LARGE SCALE GENOMIC DNA]</scope>
    <source>
        <strain evidence="13">cv. B73</strain>
    </source>
</reference>
<dbReference type="OrthoDB" id="1932364at2759"/>
<evidence type="ECO:0000313" key="11">
    <source>
        <dbReference type="EMBL" id="AQK73515.1"/>
    </source>
</evidence>
<dbReference type="EMBL" id="CM000781">
    <property type="protein sequence ID" value="AQK73515.1"/>
    <property type="molecule type" value="Genomic_DNA"/>
</dbReference>
<evidence type="ECO:0000313" key="12">
    <source>
        <dbReference type="EnsemblPlants" id="Zm00001eb250540_P001"/>
    </source>
</evidence>
<dbReference type="InterPro" id="IPR036955">
    <property type="entry name" value="AP2/ERF_dom_sf"/>
</dbReference>
<keyword evidence="6" id="KW-0804">Transcription</keyword>
<feature type="compositionally biased region" description="Pro residues" evidence="9">
    <location>
        <begin position="187"/>
        <end position="198"/>
    </location>
</feature>
<dbReference type="InterPro" id="IPR016177">
    <property type="entry name" value="DNA-bd_dom_sf"/>
</dbReference>
<feature type="region of interest" description="Disordered" evidence="9">
    <location>
        <begin position="178"/>
        <end position="223"/>
    </location>
</feature>
<feature type="domain" description="AP2/ERF" evidence="10">
    <location>
        <begin position="91"/>
        <end position="147"/>
    </location>
</feature>
<evidence type="ECO:0000256" key="8">
    <source>
        <dbReference type="ARBA" id="ARBA00024343"/>
    </source>
</evidence>
<dbReference type="SUPFAM" id="SSF54171">
    <property type="entry name" value="DNA-binding domain"/>
    <property type="match status" value="1"/>
</dbReference>